<organism evidence="2 4">
    <name type="scientific">Geomonas paludis</name>
    <dbReference type="NCBI Taxonomy" id="2740185"/>
    <lineage>
        <taxon>Bacteria</taxon>
        <taxon>Pseudomonadati</taxon>
        <taxon>Thermodesulfobacteriota</taxon>
        <taxon>Desulfuromonadia</taxon>
        <taxon>Geobacterales</taxon>
        <taxon>Geobacteraceae</taxon>
        <taxon>Geomonas</taxon>
    </lineage>
</organism>
<protein>
    <recommendedName>
        <fullName evidence="6">Glycine zipper domain-containing protein</fullName>
    </recommendedName>
</protein>
<dbReference type="EMBL" id="BLXY01000002">
    <property type="protein sequence ID" value="GFO63414.1"/>
    <property type="molecule type" value="Genomic_DNA"/>
</dbReference>
<proteinExistence type="predicted"/>
<keyword evidence="1" id="KW-0732">Signal</keyword>
<reference evidence="3" key="3">
    <citation type="submission" date="2022-04" db="EMBL/GenBank/DDBJ databases">
        <authorList>
            <person name="Liu G."/>
        </authorList>
    </citation>
    <scope>NUCLEOTIDE SEQUENCE</scope>
    <source>
        <strain evidence="3">RG22</strain>
    </source>
</reference>
<feature type="signal peptide" evidence="1">
    <location>
        <begin position="1"/>
        <end position="23"/>
    </location>
</feature>
<sequence length="127" mass="13302">MKNLKRAVAIVVTLLSIATPCFADENAMKTIFEDSFYGGLAGGLVGAAMLAFTDKPGDHLQNVGIGAGIGVIVGAVYGAVTTSRSLAEYDNGKVKFAIPTIHPEFREGNVKGQSNIVAMAELLRGKF</sequence>
<evidence type="ECO:0000313" key="4">
    <source>
        <dbReference type="Proteomes" id="UP000568888"/>
    </source>
</evidence>
<dbReference type="EMBL" id="CP096574">
    <property type="protein sequence ID" value="UPU38058.1"/>
    <property type="molecule type" value="Genomic_DNA"/>
</dbReference>
<dbReference type="Proteomes" id="UP000831485">
    <property type="component" value="Chromosome"/>
</dbReference>
<evidence type="ECO:0000313" key="2">
    <source>
        <dbReference type="EMBL" id="GFO63414.1"/>
    </source>
</evidence>
<evidence type="ECO:0000313" key="5">
    <source>
        <dbReference type="Proteomes" id="UP000831485"/>
    </source>
</evidence>
<reference evidence="4" key="1">
    <citation type="submission" date="2020-06" db="EMBL/GenBank/DDBJ databases">
        <title>Draft genomic sequecing of Geomonas sp. Red736.</title>
        <authorList>
            <person name="Itoh H."/>
            <person name="Xu Z.X."/>
            <person name="Ushijima N."/>
            <person name="Masuda Y."/>
            <person name="Shiratori Y."/>
            <person name="Senoo K."/>
        </authorList>
    </citation>
    <scope>NUCLEOTIDE SEQUENCE [LARGE SCALE GENOMIC DNA]</scope>
    <source>
        <strain evidence="4">Red736</strain>
    </source>
</reference>
<dbReference type="Proteomes" id="UP000568888">
    <property type="component" value="Unassembled WGS sequence"/>
</dbReference>
<dbReference type="RefSeq" id="WP_183346280.1">
    <property type="nucleotide sequence ID" value="NZ_BLXY01000002.1"/>
</dbReference>
<name>A0A6V8MU55_9BACT</name>
<gene>
    <name evidence="2" type="ORF">GMPD_13330</name>
    <name evidence="3" type="ORF">M1B72_10220</name>
</gene>
<reference evidence="2" key="2">
    <citation type="journal article" date="2021" name="Int. J. Syst. Evol. Microbiol.">
        <title>Geomonas silvestris sp. nov., Geomonas paludis sp. nov. and Geomonas limicola sp. nov., isolated from terrestrial environments, and emended description of the genus Geomonas.</title>
        <authorList>
            <person name="Itoh H."/>
            <person name="Xu Z."/>
            <person name="Masuda Y."/>
            <person name="Ushijima N."/>
            <person name="Hayakawa C."/>
            <person name="Shiratori Y."/>
            <person name="Senoo K."/>
        </authorList>
    </citation>
    <scope>NUCLEOTIDE SEQUENCE</scope>
    <source>
        <strain evidence="2">Red736</strain>
    </source>
</reference>
<accession>A0A6V8MU55</accession>
<evidence type="ECO:0008006" key="6">
    <source>
        <dbReference type="Google" id="ProtNLM"/>
    </source>
</evidence>
<evidence type="ECO:0000256" key="1">
    <source>
        <dbReference type="SAM" id="SignalP"/>
    </source>
</evidence>
<evidence type="ECO:0000313" key="3">
    <source>
        <dbReference type="EMBL" id="UPU38058.1"/>
    </source>
</evidence>
<keyword evidence="5" id="KW-1185">Reference proteome</keyword>
<feature type="chain" id="PRO_5027713370" description="Glycine zipper domain-containing protein" evidence="1">
    <location>
        <begin position="24"/>
        <end position="127"/>
    </location>
</feature>
<dbReference type="AlphaFoldDB" id="A0A6V8MU55"/>